<dbReference type="InterPro" id="IPR002347">
    <property type="entry name" value="SDR_fam"/>
</dbReference>
<evidence type="ECO:0000256" key="3">
    <source>
        <dbReference type="ARBA" id="ARBA00023002"/>
    </source>
</evidence>
<dbReference type="PRINTS" id="PR00080">
    <property type="entry name" value="SDRFAMILY"/>
</dbReference>
<dbReference type="PRINTS" id="PR00081">
    <property type="entry name" value="GDHRDH"/>
</dbReference>
<evidence type="ECO:0000256" key="2">
    <source>
        <dbReference type="ARBA" id="ARBA00022857"/>
    </source>
</evidence>
<comment type="caution">
    <text evidence="5">The sequence shown here is derived from an EMBL/GenBank/DDBJ whole genome shotgun (WGS) entry which is preliminary data.</text>
</comment>
<sequence>MPGGTEGGMAVLVTGANRGIGLEVVRSILDAGSKHFVFLGCRDLAAGQALERRFCADYGQRVQAVQLDVTSADSIARALGVVGQQEGSRHLDILVNNAGILLEGDGALFDIEAVRRTMAVNFEGAVAVTEAFLPLLARAPGGGGQVLSTSSGIGARTMGLLSAVDRQALLDEKLDLATLRTVLGKLVEALENPNSCHHSIPTVGYGLSKLGVNCFTQILARQQHPSMRINAVSPGFCNTDMCANYTGQRKPKAPALGASVFAKVMFGELGRGRSGTFFKENSKVGTPLNEAVSDQEPWVTESPGLVDLGFKF</sequence>
<reference evidence="5" key="1">
    <citation type="submission" date="2021-02" db="EMBL/GenBank/DDBJ databases">
        <authorList>
            <person name="Dougan E. K."/>
            <person name="Rhodes N."/>
            <person name="Thang M."/>
            <person name="Chan C."/>
        </authorList>
    </citation>
    <scope>NUCLEOTIDE SEQUENCE</scope>
</reference>
<evidence type="ECO:0000313" key="6">
    <source>
        <dbReference type="Proteomes" id="UP000626109"/>
    </source>
</evidence>
<evidence type="ECO:0000256" key="4">
    <source>
        <dbReference type="RuleBase" id="RU000363"/>
    </source>
</evidence>
<accession>A0A813KPM1</accession>
<dbReference type="EMBL" id="CAJNNW010031062">
    <property type="protein sequence ID" value="CAE8705805.1"/>
    <property type="molecule type" value="Genomic_DNA"/>
</dbReference>
<gene>
    <name evidence="5" type="ORF">PGLA2088_LOCUS33904</name>
</gene>
<proteinExistence type="inferred from homology"/>
<comment type="similarity">
    <text evidence="1 4">Belongs to the short-chain dehydrogenases/reductases (SDR) family.</text>
</comment>
<evidence type="ECO:0000313" key="5">
    <source>
        <dbReference type="EMBL" id="CAE8705805.1"/>
    </source>
</evidence>
<keyword evidence="2" id="KW-0521">NADP</keyword>
<dbReference type="PANTHER" id="PTHR43963:SF6">
    <property type="entry name" value="CHAIN DEHYDROGENASE FAMILY PROTEIN, PUTATIVE (AFU_ORTHOLOGUE AFUA_3G15350)-RELATED"/>
    <property type="match status" value="1"/>
</dbReference>
<protein>
    <recommendedName>
        <fullName evidence="7">Protochlorophyllide reductase</fullName>
    </recommendedName>
</protein>
<dbReference type="Proteomes" id="UP000626109">
    <property type="component" value="Unassembled WGS sequence"/>
</dbReference>
<keyword evidence="3" id="KW-0560">Oxidoreductase</keyword>
<evidence type="ECO:0008006" key="7">
    <source>
        <dbReference type="Google" id="ProtNLM"/>
    </source>
</evidence>
<dbReference type="GO" id="GO:0016491">
    <property type="term" value="F:oxidoreductase activity"/>
    <property type="evidence" value="ECO:0007669"/>
    <property type="project" value="UniProtKB-KW"/>
</dbReference>
<dbReference type="Gene3D" id="3.40.50.720">
    <property type="entry name" value="NAD(P)-binding Rossmann-like Domain"/>
    <property type="match status" value="1"/>
</dbReference>
<name>A0A813KPM1_POLGL</name>
<dbReference type="PANTHER" id="PTHR43963">
    <property type="entry name" value="CARBONYL REDUCTASE 1-RELATED"/>
    <property type="match status" value="1"/>
</dbReference>
<dbReference type="SUPFAM" id="SSF51735">
    <property type="entry name" value="NAD(P)-binding Rossmann-fold domains"/>
    <property type="match status" value="1"/>
</dbReference>
<dbReference type="AlphaFoldDB" id="A0A813KPM1"/>
<organism evidence="5 6">
    <name type="scientific">Polarella glacialis</name>
    <name type="common">Dinoflagellate</name>
    <dbReference type="NCBI Taxonomy" id="89957"/>
    <lineage>
        <taxon>Eukaryota</taxon>
        <taxon>Sar</taxon>
        <taxon>Alveolata</taxon>
        <taxon>Dinophyceae</taxon>
        <taxon>Suessiales</taxon>
        <taxon>Suessiaceae</taxon>
        <taxon>Polarella</taxon>
    </lineage>
</organism>
<dbReference type="InterPro" id="IPR036291">
    <property type="entry name" value="NAD(P)-bd_dom_sf"/>
</dbReference>
<evidence type="ECO:0000256" key="1">
    <source>
        <dbReference type="ARBA" id="ARBA00006484"/>
    </source>
</evidence>
<dbReference type="Pfam" id="PF00106">
    <property type="entry name" value="adh_short"/>
    <property type="match status" value="1"/>
</dbReference>